<gene>
    <name evidence="2" type="ORF">PUN28_007394</name>
</gene>
<evidence type="ECO:0000313" key="2">
    <source>
        <dbReference type="EMBL" id="KAL0122641.1"/>
    </source>
</evidence>
<keyword evidence="1" id="KW-1133">Transmembrane helix</keyword>
<reference evidence="2 3" key="1">
    <citation type="submission" date="2023-03" db="EMBL/GenBank/DDBJ databases">
        <title>High recombination rates correlate with genetic variation in Cardiocondyla obscurior ants.</title>
        <authorList>
            <person name="Errbii M."/>
        </authorList>
    </citation>
    <scope>NUCLEOTIDE SEQUENCE [LARGE SCALE GENOMIC DNA]</scope>
    <source>
        <strain evidence="2">Alpha-2009</strain>
        <tissue evidence="2">Whole body</tissue>
    </source>
</reference>
<dbReference type="PROSITE" id="PS51257">
    <property type="entry name" value="PROKAR_LIPOPROTEIN"/>
    <property type="match status" value="1"/>
</dbReference>
<name>A0AAW2G993_9HYME</name>
<protein>
    <submittedName>
        <fullName evidence="2">Uncharacterized protein</fullName>
    </submittedName>
</protein>
<feature type="transmembrane region" description="Helical" evidence="1">
    <location>
        <begin position="18"/>
        <end position="34"/>
    </location>
</feature>
<dbReference type="AlphaFoldDB" id="A0AAW2G993"/>
<keyword evidence="1" id="KW-0472">Membrane</keyword>
<keyword evidence="1" id="KW-0812">Transmembrane</keyword>
<evidence type="ECO:0000256" key="1">
    <source>
        <dbReference type="SAM" id="Phobius"/>
    </source>
</evidence>
<dbReference type="Proteomes" id="UP001430953">
    <property type="component" value="Unassembled WGS sequence"/>
</dbReference>
<accession>A0AAW2G993</accession>
<dbReference type="EMBL" id="JADYXP020000006">
    <property type="protein sequence ID" value="KAL0122641.1"/>
    <property type="molecule type" value="Genomic_DNA"/>
</dbReference>
<sequence>MCTNRTQNRSFKLGNKNCFFFFFFLSCEVNVFLYKNPNSYAMRIEIKFLSHLIESGRDSLVLKGTGCIVACQDVPSPEEFRSRPEGIRKVGVRRSSTDQLFFSRPRVARVSAPRRRRFSALSHPRPIFRRWNSTPMNVAGVKKIRACAFSMFSKLVHVKKFTYRRSRYPAYYRALKARRESLPKTGATRRKLSSIGNYLNRLYDYRKLPSLLKGFRCITVLVAALRKGSCKCKSPDIYSTQRYRSCLPISFQSCLQNKTSGNDERESFFSDKMSLYPGGIAGAKFSKWSVFAFLRSVYEEKKKEKKETASILGAF</sequence>
<evidence type="ECO:0000313" key="3">
    <source>
        <dbReference type="Proteomes" id="UP001430953"/>
    </source>
</evidence>
<keyword evidence="3" id="KW-1185">Reference proteome</keyword>
<comment type="caution">
    <text evidence="2">The sequence shown here is derived from an EMBL/GenBank/DDBJ whole genome shotgun (WGS) entry which is preliminary data.</text>
</comment>
<proteinExistence type="predicted"/>
<organism evidence="2 3">
    <name type="scientific">Cardiocondyla obscurior</name>
    <dbReference type="NCBI Taxonomy" id="286306"/>
    <lineage>
        <taxon>Eukaryota</taxon>
        <taxon>Metazoa</taxon>
        <taxon>Ecdysozoa</taxon>
        <taxon>Arthropoda</taxon>
        <taxon>Hexapoda</taxon>
        <taxon>Insecta</taxon>
        <taxon>Pterygota</taxon>
        <taxon>Neoptera</taxon>
        <taxon>Endopterygota</taxon>
        <taxon>Hymenoptera</taxon>
        <taxon>Apocrita</taxon>
        <taxon>Aculeata</taxon>
        <taxon>Formicoidea</taxon>
        <taxon>Formicidae</taxon>
        <taxon>Myrmicinae</taxon>
        <taxon>Cardiocondyla</taxon>
    </lineage>
</organism>